<proteinExistence type="inferred from homology"/>
<protein>
    <recommendedName>
        <fullName evidence="2">YCII-related domain-containing protein</fullName>
    </recommendedName>
</protein>
<gene>
    <name evidence="3" type="ORF">E6H00_07385</name>
</gene>
<dbReference type="Pfam" id="PF03795">
    <property type="entry name" value="YCII"/>
    <property type="match status" value="1"/>
</dbReference>
<dbReference type="NCBIfam" id="NF009508">
    <property type="entry name" value="PRK12866.1"/>
    <property type="match status" value="1"/>
</dbReference>
<dbReference type="SUPFAM" id="SSF54909">
    <property type="entry name" value="Dimeric alpha+beta barrel"/>
    <property type="match status" value="1"/>
</dbReference>
<evidence type="ECO:0000313" key="4">
    <source>
        <dbReference type="Proteomes" id="UP000318509"/>
    </source>
</evidence>
<evidence type="ECO:0000256" key="1">
    <source>
        <dbReference type="ARBA" id="ARBA00007689"/>
    </source>
</evidence>
<evidence type="ECO:0000259" key="2">
    <source>
        <dbReference type="Pfam" id="PF03795"/>
    </source>
</evidence>
<dbReference type="Gene3D" id="3.30.70.1060">
    <property type="entry name" value="Dimeric alpha+beta barrel"/>
    <property type="match status" value="1"/>
</dbReference>
<sequence>MNCYALIYYVVDDFVARRAPHREEHLRLVREAHGRGELLLAGALGDPPDRALLVFRAPDASIANTFAQRDPYVVRGVVTRWEVQPWAVVVGHEPPGRTPIGGVR</sequence>
<dbReference type="InterPro" id="IPR051807">
    <property type="entry name" value="Sec-metab_biosynth-assoc"/>
</dbReference>
<accession>A0A537K451</accession>
<dbReference type="PANTHER" id="PTHR33606:SF3">
    <property type="entry name" value="PROTEIN YCII"/>
    <property type="match status" value="1"/>
</dbReference>
<comment type="caution">
    <text evidence="3">The sequence shown here is derived from an EMBL/GenBank/DDBJ whole genome shotgun (WGS) entry which is preliminary data.</text>
</comment>
<dbReference type="InterPro" id="IPR005545">
    <property type="entry name" value="YCII"/>
</dbReference>
<organism evidence="3 4">
    <name type="scientific">Candidatus Segetimicrobium genomatis</name>
    <dbReference type="NCBI Taxonomy" id="2569760"/>
    <lineage>
        <taxon>Bacteria</taxon>
        <taxon>Bacillati</taxon>
        <taxon>Candidatus Sysuimicrobiota</taxon>
        <taxon>Candidatus Sysuimicrobiia</taxon>
        <taxon>Candidatus Sysuimicrobiales</taxon>
        <taxon>Candidatus Segetimicrobiaceae</taxon>
        <taxon>Candidatus Segetimicrobium</taxon>
    </lineage>
</organism>
<dbReference type="Proteomes" id="UP000318509">
    <property type="component" value="Unassembled WGS sequence"/>
</dbReference>
<name>A0A537K451_9BACT</name>
<dbReference type="EMBL" id="VBAK01000114">
    <property type="protein sequence ID" value="TMI90282.1"/>
    <property type="molecule type" value="Genomic_DNA"/>
</dbReference>
<comment type="similarity">
    <text evidence="1">Belongs to the YciI family.</text>
</comment>
<reference evidence="3 4" key="1">
    <citation type="journal article" date="2019" name="Nat. Microbiol.">
        <title>Mediterranean grassland soil C-N compound turnover is dependent on rainfall and depth, and is mediated by genomically divergent microorganisms.</title>
        <authorList>
            <person name="Diamond S."/>
            <person name="Andeer P.F."/>
            <person name="Li Z."/>
            <person name="Crits-Christoph A."/>
            <person name="Burstein D."/>
            <person name="Anantharaman K."/>
            <person name="Lane K.R."/>
            <person name="Thomas B.C."/>
            <person name="Pan C."/>
            <person name="Northen T.R."/>
            <person name="Banfield J.F."/>
        </authorList>
    </citation>
    <scope>NUCLEOTIDE SEQUENCE [LARGE SCALE GENOMIC DNA]</scope>
    <source>
        <strain evidence="3">NP_3</strain>
    </source>
</reference>
<evidence type="ECO:0000313" key="3">
    <source>
        <dbReference type="EMBL" id="TMI90282.1"/>
    </source>
</evidence>
<dbReference type="PANTHER" id="PTHR33606">
    <property type="entry name" value="PROTEIN YCII"/>
    <property type="match status" value="1"/>
</dbReference>
<dbReference type="AlphaFoldDB" id="A0A537K451"/>
<dbReference type="InterPro" id="IPR011008">
    <property type="entry name" value="Dimeric_a/b-barrel"/>
</dbReference>
<feature type="domain" description="YCII-related" evidence="2">
    <location>
        <begin position="4"/>
        <end position="86"/>
    </location>
</feature>